<dbReference type="PANTHER" id="PTHR10366">
    <property type="entry name" value="NAD DEPENDENT EPIMERASE/DEHYDRATASE"/>
    <property type="match status" value="1"/>
</dbReference>
<proteinExistence type="inferred from homology"/>
<keyword evidence="1" id="KW-0560">Oxidoreductase</keyword>
<dbReference type="InterPro" id="IPR001509">
    <property type="entry name" value="Epimerase_deHydtase"/>
</dbReference>
<dbReference type="AlphaFoldDB" id="A0AAN6IHK3"/>
<evidence type="ECO:0000256" key="1">
    <source>
        <dbReference type="ARBA" id="ARBA00023002"/>
    </source>
</evidence>
<dbReference type="InterPro" id="IPR050425">
    <property type="entry name" value="NAD(P)_dehydrat-like"/>
</dbReference>
<dbReference type="EMBL" id="MU404350">
    <property type="protein sequence ID" value="KAI1618352.1"/>
    <property type="molecule type" value="Genomic_DNA"/>
</dbReference>
<dbReference type="SUPFAM" id="SSF51735">
    <property type="entry name" value="NAD(P)-binding Rossmann-fold domains"/>
    <property type="match status" value="1"/>
</dbReference>
<evidence type="ECO:0000313" key="5">
    <source>
        <dbReference type="Proteomes" id="UP001203852"/>
    </source>
</evidence>
<evidence type="ECO:0000313" key="4">
    <source>
        <dbReference type="EMBL" id="KAI1618352.1"/>
    </source>
</evidence>
<evidence type="ECO:0000259" key="3">
    <source>
        <dbReference type="Pfam" id="PF01370"/>
    </source>
</evidence>
<comment type="similarity">
    <text evidence="2">Belongs to the NAD(P)-dependent epimerase/dehydratase family. Dihydroflavonol-4-reductase subfamily.</text>
</comment>
<dbReference type="InterPro" id="IPR036291">
    <property type="entry name" value="NAD(P)-bd_dom_sf"/>
</dbReference>
<protein>
    <recommendedName>
        <fullName evidence="3">NAD-dependent epimerase/dehydratase domain-containing protein</fullName>
    </recommendedName>
</protein>
<dbReference type="Gene3D" id="3.40.50.720">
    <property type="entry name" value="NAD(P)-binding Rossmann-like Domain"/>
    <property type="match status" value="1"/>
</dbReference>
<organism evidence="4 5">
    <name type="scientific">Exophiala viscosa</name>
    <dbReference type="NCBI Taxonomy" id="2486360"/>
    <lineage>
        <taxon>Eukaryota</taxon>
        <taxon>Fungi</taxon>
        <taxon>Dikarya</taxon>
        <taxon>Ascomycota</taxon>
        <taxon>Pezizomycotina</taxon>
        <taxon>Eurotiomycetes</taxon>
        <taxon>Chaetothyriomycetidae</taxon>
        <taxon>Chaetothyriales</taxon>
        <taxon>Herpotrichiellaceae</taxon>
        <taxon>Exophiala</taxon>
    </lineage>
</organism>
<accession>A0AAN6IHK3</accession>
<dbReference type="PANTHER" id="PTHR10366:SF564">
    <property type="entry name" value="STEROL-4-ALPHA-CARBOXYLATE 3-DEHYDROGENASE, DECARBOXYLATING"/>
    <property type="match status" value="1"/>
</dbReference>
<evidence type="ECO:0000256" key="2">
    <source>
        <dbReference type="ARBA" id="ARBA00023445"/>
    </source>
</evidence>
<gene>
    <name evidence="4" type="ORF">EDD36DRAFT_480259</name>
</gene>
<keyword evidence="5" id="KW-1185">Reference proteome</keyword>
<dbReference type="Proteomes" id="UP001203852">
    <property type="component" value="Unassembled WGS sequence"/>
</dbReference>
<sequence length="396" mass="43384">MATPVPRPNGKTVLLTGMNGFIASNIALQLLDRGYIVRGTSRKADTVSRLLKQPLFNRFANIIPARVQHVIVPDISAKAAFDEAVQGVDAIIHTASPIDFSLETVSEFLDPAIGGVQAILCSAYHENEAAIRNGQVAPITSFVLTSSIAAIFDQWRFPPHSESGARNHAYSEVDWNESAEAAARESEAEGRPLIPMVAYAASKVAAERAMWDFIQVKSEEAGRIQIVPACSSINPGVAIGPPVLWPDTPERLNETLMPMWKIWSGEAKATNTMPPQIGSGTFIDVRDVARLHVWCMENTQKSSSQRYMITNGKASSQAVADLLREGLVDEHKVAQRIIIGDPGKGYTSGFGFSSNEPSAWAMKAYEALDRSTFRSFGQCIRDTVLAFRERWPEYGY</sequence>
<reference evidence="4" key="1">
    <citation type="journal article" date="2022" name="bioRxiv">
        <title>Deciphering the potential niche of two novel black yeast fungi from a biological soil crust based on their genomes, phenotypes, and melanin regulation.</title>
        <authorList>
            <consortium name="DOE Joint Genome Institute"/>
            <person name="Carr E.C."/>
            <person name="Barton Q."/>
            <person name="Grambo S."/>
            <person name="Sullivan M."/>
            <person name="Renfro C.M."/>
            <person name="Kuo A."/>
            <person name="Pangilinan J."/>
            <person name="Lipzen A."/>
            <person name="Keymanesh K."/>
            <person name="Savage E."/>
            <person name="Barry K."/>
            <person name="Grigoriev I.V."/>
            <person name="Riekhof W.R."/>
            <person name="Harris S.S."/>
        </authorList>
    </citation>
    <scope>NUCLEOTIDE SEQUENCE</scope>
    <source>
        <strain evidence="4">JF 03-4F</strain>
    </source>
</reference>
<dbReference type="Pfam" id="PF01370">
    <property type="entry name" value="Epimerase"/>
    <property type="match status" value="1"/>
</dbReference>
<dbReference type="GO" id="GO:0016616">
    <property type="term" value="F:oxidoreductase activity, acting on the CH-OH group of donors, NAD or NADP as acceptor"/>
    <property type="evidence" value="ECO:0007669"/>
    <property type="project" value="TreeGrafter"/>
</dbReference>
<name>A0AAN6IHK3_9EURO</name>
<feature type="domain" description="NAD-dependent epimerase/dehydratase" evidence="3">
    <location>
        <begin position="13"/>
        <end position="307"/>
    </location>
</feature>
<comment type="caution">
    <text evidence="4">The sequence shown here is derived from an EMBL/GenBank/DDBJ whole genome shotgun (WGS) entry which is preliminary data.</text>
</comment>